<evidence type="ECO:0000256" key="1">
    <source>
        <dbReference type="SAM" id="Phobius"/>
    </source>
</evidence>
<feature type="non-terminal residue" evidence="3">
    <location>
        <position position="1"/>
    </location>
</feature>
<accession>A0A1D2NBG4</accession>
<evidence type="ECO:0000313" key="3">
    <source>
        <dbReference type="EMBL" id="ODN02415.1"/>
    </source>
</evidence>
<keyword evidence="4" id="KW-1185">Reference proteome</keyword>
<keyword evidence="2" id="KW-0732">Signal</keyword>
<proteinExistence type="predicted"/>
<keyword evidence="1" id="KW-1133">Transmembrane helix</keyword>
<dbReference type="EMBL" id="LJIJ01000112">
    <property type="protein sequence ID" value="ODN02415.1"/>
    <property type="molecule type" value="Genomic_DNA"/>
</dbReference>
<evidence type="ECO:0000256" key="2">
    <source>
        <dbReference type="SAM" id="SignalP"/>
    </source>
</evidence>
<keyword evidence="1" id="KW-0472">Membrane</keyword>
<gene>
    <name evidence="3" type="ORF">Ocin01_04272</name>
</gene>
<evidence type="ECO:0000313" key="4">
    <source>
        <dbReference type="Proteomes" id="UP000094527"/>
    </source>
</evidence>
<keyword evidence="1" id="KW-0812">Transmembrane</keyword>
<feature type="signal peptide" evidence="2">
    <location>
        <begin position="1"/>
        <end position="35"/>
    </location>
</feature>
<feature type="chain" id="PRO_5008905327" evidence="2">
    <location>
        <begin position="36"/>
        <end position="334"/>
    </location>
</feature>
<comment type="caution">
    <text evidence="3">The sequence shown here is derived from an EMBL/GenBank/DDBJ whole genome shotgun (WGS) entry which is preliminary data.</text>
</comment>
<sequence>HGHLSELLTGKMKFNKLPMVLILIILTISFMEVNCHDEFRPPCKYPIQQVYSTVKEKCVSLVGGHCDMLETSGLNKTNTSEYKSDISKRSKHMECIQGAECLRRWNYPFPHCVCHSSLRTSRSRKCVLGFGDPCDNHNKELMCDESKLLTCVNWMCQCHEDYNHEYDEYAENCVGKVGAFCKISKRKFFNGKLSDDGRDSNDQDPYAVLCTNGAACALELAGESFGNGVCACWWMYNVTANGTCEYMYKPRSTETTEISTGNKPGLDYALIIFLVTAMMFVLIFAYSTSLTEWATKLWPDELYTHPPSTAEHSEVASFSATIFYDTLVGRIFTM</sequence>
<protein>
    <submittedName>
        <fullName evidence="3">Uncharacterized protein</fullName>
    </submittedName>
</protein>
<dbReference type="AlphaFoldDB" id="A0A1D2NBG4"/>
<organism evidence="3 4">
    <name type="scientific">Orchesella cincta</name>
    <name type="common">Springtail</name>
    <name type="synonym">Podura cincta</name>
    <dbReference type="NCBI Taxonomy" id="48709"/>
    <lineage>
        <taxon>Eukaryota</taxon>
        <taxon>Metazoa</taxon>
        <taxon>Ecdysozoa</taxon>
        <taxon>Arthropoda</taxon>
        <taxon>Hexapoda</taxon>
        <taxon>Collembola</taxon>
        <taxon>Entomobryomorpha</taxon>
        <taxon>Entomobryoidea</taxon>
        <taxon>Orchesellidae</taxon>
        <taxon>Orchesellinae</taxon>
        <taxon>Orchesella</taxon>
    </lineage>
</organism>
<feature type="transmembrane region" description="Helical" evidence="1">
    <location>
        <begin position="268"/>
        <end position="286"/>
    </location>
</feature>
<dbReference type="Proteomes" id="UP000094527">
    <property type="component" value="Unassembled WGS sequence"/>
</dbReference>
<name>A0A1D2NBG4_ORCCI</name>
<reference evidence="3 4" key="1">
    <citation type="journal article" date="2016" name="Genome Biol. Evol.">
        <title>Gene Family Evolution Reflects Adaptation to Soil Environmental Stressors in the Genome of the Collembolan Orchesella cincta.</title>
        <authorList>
            <person name="Faddeeva-Vakhrusheva A."/>
            <person name="Derks M.F."/>
            <person name="Anvar S.Y."/>
            <person name="Agamennone V."/>
            <person name="Suring W."/>
            <person name="Smit S."/>
            <person name="van Straalen N.M."/>
            <person name="Roelofs D."/>
        </authorList>
    </citation>
    <scope>NUCLEOTIDE SEQUENCE [LARGE SCALE GENOMIC DNA]</scope>
    <source>
        <tissue evidence="3">Mixed pool</tissue>
    </source>
</reference>
<dbReference type="OrthoDB" id="409374at2759"/>